<gene>
    <name evidence="2" type="ORF">E1288_32775</name>
</gene>
<name>A0A4R4YBX3_9PSEU</name>
<keyword evidence="3" id="KW-1185">Reference proteome</keyword>
<protein>
    <submittedName>
        <fullName evidence="2">XRE family transcriptional regulator</fullName>
    </submittedName>
</protein>
<proteinExistence type="predicted"/>
<dbReference type="RefSeq" id="WP_132492201.1">
    <property type="nucleotide sequence ID" value="NZ_SMKW01000059.1"/>
</dbReference>
<dbReference type="InterPro" id="IPR043917">
    <property type="entry name" value="DUF5753"/>
</dbReference>
<dbReference type="AlphaFoldDB" id="A0A4R4YBX3"/>
<dbReference type="Pfam" id="PF19054">
    <property type="entry name" value="DUF5753"/>
    <property type="match status" value="1"/>
</dbReference>
<dbReference type="PROSITE" id="PS50943">
    <property type="entry name" value="HTH_CROC1"/>
    <property type="match status" value="1"/>
</dbReference>
<comment type="caution">
    <text evidence="2">The sequence shown here is derived from an EMBL/GenBank/DDBJ whole genome shotgun (WGS) entry which is preliminary data.</text>
</comment>
<dbReference type="OrthoDB" id="4285266at2"/>
<dbReference type="EMBL" id="SMKW01000059">
    <property type="protein sequence ID" value="TDD41354.1"/>
    <property type="molecule type" value="Genomic_DNA"/>
</dbReference>
<dbReference type="GO" id="GO:0003677">
    <property type="term" value="F:DNA binding"/>
    <property type="evidence" value="ECO:0007669"/>
    <property type="project" value="InterPro"/>
</dbReference>
<evidence type="ECO:0000313" key="2">
    <source>
        <dbReference type="EMBL" id="TDD41354.1"/>
    </source>
</evidence>
<organism evidence="2 3">
    <name type="scientific">Saccharopolyspora elongata</name>
    <dbReference type="NCBI Taxonomy" id="2530387"/>
    <lineage>
        <taxon>Bacteria</taxon>
        <taxon>Bacillati</taxon>
        <taxon>Actinomycetota</taxon>
        <taxon>Actinomycetes</taxon>
        <taxon>Pseudonocardiales</taxon>
        <taxon>Pseudonocardiaceae</taxon>
        <taxon>Saccharopolyspora</taxon>
    </lineage>
</organism>
<dbReference type="Proteomes" id="UP000294947">
    <property type="component" value="Unassembled WGS sequence"/>
</dbReference>
<accession>A0A4R4YBX3</accession>
<evidence type="ECO:0000313" key="3">
    <source>
        <dbReference type="Proteomes" id="UP000294947"/>
    </source>
</evidence>
<sequence length="283" mass="31489">MARNPAGSPKARNLGAELRKAREDVGITALRLAQKLEVSRARLQRWENGTTVPTPAEVASYLTYLNINGAERDRVVQLADEVDAGNWTTSDTSGARTELTTLIETERTCTEMVNVAPLLIPGLLQTDEYIRAVMGDLDDVENRVHLRLGRQSILTKRRNAPRYSVFISEWVLREPIGGPAVMADQLRHIVDMAKRENISVRVIPSGARTMHPAHAGMFVLFRFPKASPIVHLEHYGPASFLYNTKDVAIYERAEEVLRTVALSEAESASLMAKIATEMEQEEG</sequence>
<dbReference type="Pfam" id="PF13560">
    <property type="entry name" value="HTH_31"/>
    <property type="match status" value="1"/>
</dbReference>
<dbReference type="CDD" id="cd00093">
    <property type="entry name" value="HTH_XRE"/>
    <property type="match status" value="1"/>
</dbReference>
<dbReference type="InterPro" id="IPR010982">
    <property type="entry name" value="Lambda_DNA-bd_dom_sf"/>
</dbReference>
<dbReference type="SUPFAM" id="SSF47413">
    <property type="entry name" value="lambda repressor-like DNA-binding domains"/>
    <property type="match status" value="1"/>
</dbReference>
<dbReference type="SMART" id="SM00530">
    <property type="entry name" value="HTH_XRE"/>
    <property type="match status" value="1"/>
</dbReference>
<dbReference type="Gene3D" id="1.10.260.40">
    <property type="entry name" value="lambda repressor-like DNA-binding domains"/>
    <property type="match status" value="1"/>
</dbReference>
<feature type="domain" description="HTH cro/C1-type" evidence="1">
    <location>
        <begin position="18"/>
        <end position="72"/>
    </location>
</feature>
<dbReference type="InterPro" id="IPR001387">
    <property type="entry name" value="Cro/C1-type_HTH"/>
</dbReference>
<reference evidence="2 3" key="1">
    <citation type="submission" date="2019-03" db="EMBL/GenBank/DDBJ databases">
        <title>Draft genome sequences of novel Actinobacteria.</title>
        <authorList>
            <person name="Sahin N."/>
            <person name="Ay H."/>
            <person name="Saygin H."/>
        </authorList>
    </citation>
    <scope>NUCLEOTIDE SEQUENCE [LARGE SCALE GENOMIC DNA]</scope>
    <source>
        <strain evidence="2 3">7K502</strain>
    </source>
</reference>
<evidence type="ECO:0000259" key="1">
    <source>
        <dbReference type="PROSITE" id="PS50943"/>
    </source>
</evidence>